<reference evidence="1" key="1">
    <citation type="submission" date="2021-01" db="EMBL/GenBank/DDBJ databases">
        <authorList>
            <consortium name="Genoscope - CEA"/>
            <person name="William W."/>
        </authorList>
    </citation>
    <scope>NUCLEOTIDE SEQUENCE</scope>
</reference>
<proteinExistence type="predicted"/>
<gene>
    <name evidence="1" type="ORF">DARMORV10_A03P24330.1</name>
</gene>
<evidence type="ECO:0000313" key="1">
    <source>
        <dbReference type="EMBL" id="CAF2123890.1"/>
    </source>
</evidence>
<accession>A0A816VC25</accession>
<dbReference type="PROSITE" id="PS51257">
    <property type="entry name" value="PROKAR_LIPOPROTEIN"/>
    <property type="match status" value="1"/>
</dbReference>
<protein>
    <submittedName>
        <fullName evidence="1">(rape) hypothetical protein</fullName>
    </submittedName>
</protein>
<name>A0A816VC25_BRANA</name>
<sequence>MIRVHVHLPSLKLTIEILGTNNGVSGCLINVRHRYLNLQSRHGISSPLSYFLTSSTQVDNDLTLNAAYPFARRCLYSYKRILGSQELQTRWEAAELSGGSDRGTRQKASEKTVKTEDGVLGEFHGSTKAFRRPMLERSPSSTSLDRRFNNNQSSARWSTNYVSSVWEYNFKIKIN</sequence>
<dbReference type="Proteomes" id="UP001295469">
    <property type="component" value="Chromosome A03"/>
</dbReference>
<organism evidence="1">
    <name type="scientific">Brassica napus</name>
    <name type="common">Rape</name>
    <dbReference type="NCBI Taxonomy" id="3708"/>
    <lineage>
        <taxon>Eukaryota</taxon>
        <taxon>Viridiplantae</taxon>
        <taxon>Streptophyta</taxon>
        <taxon>Embryophyta</taxon>
        <taxon>Tracheophyta</taxon>
        <taxon>Spermatophyta</taxon>
        <taxon>Magnoliopsida</taxon>
        <taxon>eudicotyledons</taxon>
        <taxon>Gunneridae</taxon>
        <taxon>Pentapetalae</taxon>
        <taxon>rosids</taxon>
        <taxon>malvids</taxon>
        <taxon>Brassicales</taxon>
        <taxon>Brassicaceae</taxon>
        <taxon>Brassiceae</taxon>
        <taxon>Brassica</taxon>
    </lineage>
</organism>
<dbReference type="AlphaFoldDB" id="A0A816VC25"/>
<dbReference type="EMBL" id="HG994357">
    <property type="protein sequence ID" value="CAF2123890.1"/>
    <property type="molecule type" value="Genomic_DNA"/>
</dbReference>